<keyword evidence="5" id="KW-0411">Iron-sulfur</keyword>
<dbReference type="InterPro" id="IPR058240">
    <property type="entry name" value="rSAM_sf"/>
</dbReference>
<dbReference type="InterPro" id="IPR007197">
    <property type="entry name" value="rSAM"/>
</dbReference>
<gene>
    <name evidence="7" type="ORF">BRCON_0959</name>
</gene>
<comment type="cofactor">
    <cofactor evidence="1">
        <name>[4Fe-4S] cluster</name>
        <dbReference type="ChEBI" id="CHEBI:49883"/>
    </cofactor>
</comment>
<dbReference type="InterPro" id="IPR006638">
    <property type="entry name" value="Elp3/MiaA/NifB-like_rSAM"/>
</dbReference>
<proteinExistence type="predicted"/>
<dbReference type="Gene3D" id="3.80.30.20">
    <property type="entry name" value="tm_1862 like domain"/>
    <property type="match status" value="1"/>
</dbReference>
<dbReference type="SUPFAM" id="SSF102114">
    <property type="entry name" value="Radical SAM enzymes"/>
    <property type="match status" value="1"/>
</dbReference>
<dbReference type="InterPro" id="IPR023404">
    <property type="entry name" value="rSAM_horseshoe"/>
</dbReference>
<dbReference type="GO" id="GO:0051536">
    <property type="term" value="F:iron-sulfur cluster binding"/>
    <property type="evidence" value="ECO:0007669"/>
    <property type="project" value="UniProtKB-KW"/>
</dbReference>
<dbReference type="InterPro" id="IPR051198">
    <property type="entry name" value="BchE-like"/>
</dbReference>
<dbReference type="PANTHER" id="PTHR43409">
    <property type="entry name" value="ANAEROBIC MAGNESIUM-PROTOPORPHYRIN IX MONOMETHYL ESTER CYCLASE-RELATED"/>
    <property type="match status" value="1"/>
</dbReference>
<dbReference type="Proteomes" id="UP000262583">
    <property type="component" value="Chromosome"/>
</dbReference>
<evidence type="ECO:0000256" key="3">
    <source>
        <dbReference type="ARBA" id="ARBA00022723"/>
    </source>
</evidence>
<dbReference type="SMART" id="SM00729">
    <property type="entry name" value="Elp3"/>
    <property type="match status" value="1"/>
</dbReference>
<evidence type="ECO:0000256" key="5">
    <source>
        <dbReference type="ARBA" id="ARBA00023014"/>
    </source>
</evidence>
<accession>A0A2Z4Y453</accession>
<dbReference type="EMBL" id="CP030759">
    <property type="protein sequence ID" value="AXA35736.1"/>
    <property type="molecule type" value="Genomic_DNA"/>
</dbReference>
<evidence type="ECO:0000256" key="4">
    <source>
        <dbReference type="ARBA" id="ARBA00023004"/>
    </source>
</evidence>
<dbReference type="GO" id="GO:0003824">
    <property type="term" value="F:catalytic activity"/>
    <property type="evidence" value="ECO:0007669"/>
    <property type="project" value="InterPro"/>
</dbReference>
<dbReference type="NCBIfam" id="TIGR01212">
    <property type="entry name" value="TIGR01212 family radical SAM protein"/>
    <property type="match status" value="1"/>
</dbReference>
<feature type="domain" description="Radical SAM core" evidence="6">
    <location>
        <begin position="1"/>
        <end position="215"/>
    </location>
</feature>
<dbReference type="Pfam" id="PF16199">
    <property type="entry name" value="Radical_SAM_C"/>
    <property type="match status" value="1"/>
</dbReference>
<dbReference type="GO" id="GO:0046872">
    <property type="term" value="F:metal ion binding"/>
    <property type="evidence" value="ECO:0007669"/>
    <property type="project" value="UniProtKB-KW"/>
</dbReference>
<reference evidence="7 8" key="1">
    <citation type="submission" date="2018-05" db="EMBL/GenBank/DDBJ databases">
        <title>A metagenomic window into the 2 km-deep terrestrial subsurface aquifer revealed taxonomically and functionally diverse microbial community comprising novel uncultured bacterial lineages.</title>
        <authorList>
            <person name="Kadnikov V.V."/>
            <person name="Mardanov A.V."/>
            <person name="Beletsky A.V."/>
            <person name="Banks D."/>
            <person name="Pimenov N.V."/>
            <person name="Frank Y.A."/>
            <person name="Karnachuk O.V."/>
            <person name="Ravin N.V."/>
        </authorList>
    </citation>
    <scope>NUCLEOTIDE SEQUENCE [LARGE SCALE GENOMIC DNA]</scope>
    <source>
        <strain evidence="7">BY</strain>
    </source>
</reference>
<keyword evidence="3" id="KW-0479">Metal-binding</keyword>
<organism evidence="7 8">
    <name type="scientific">Sumerlaea chitinivorans</name>
    <dbReference type="NCBI Taxonomy" id="2250252"/>
    <lineage>
        <taxon>Bacteria</taxon>
        <taxon>Candidatus Sumerlaeota</taxon>
        <taxon>Candidatus Sumerlaeia</taxon>
        <taxon>Candidatus Sumerlaeales</taxon>
        <taxon>Candidatus Sumerlaeaceae</taxon>
        <taxon>Candidatus Sumerlaea</taxon>
    </lineage>
</organism>
<sequence length="271" mass="30418">MGGCTFCDASGSGAAHIVRAADIRSQVAQQIDRCRARYGTEQFIAYFQAFTNTYAPVDRLRELYDAALEDPRVVGLSVGTRADCIDEEVCALLRSYSDTRRVWVEIGIQTINQTTLDAMNRAETVDDYRRAARLVKSAGLELVVHVIFGLPAETEEDALATIAFVNEIGADGIKIHNLYIDSHAPIAKQWREGRIELWERQRYTQTVADALELLRWECAVHRLTGQAPRSRHLAPIWALEKTAIHREIESILAERGTYQGCRAGSTLRRLT</sequence>
<dbReference type="AlphaFoldDB" id="A0A2Z4Y453"/>
<dbReference type="InterPro" id="IPR032432">
    <property type="entry name" value="Radical_SAM_C"/>
</dbReference>
<dbReference type="KEGG" id="schv:BRCON_0959"/>
<dbReference type="Pfam" id="PF04055">
    <property type="entry name" value="Radical_SAM"/>
    <property type="match status" value="1"/>
</dbReference>
<name>A0A2Z4Y453_SUMC1</name>
<dbReference type="InterPro" id="IPR005911">
    <property type="entry name" value="YhcC-like"/>
</dbReference>
<protein>
    <submittedName>
        <fullName evidence="7">Putative Fe-S oxidoreductase</fullName>
    </submittedName>
</protein>
<evidence type="ECO:0000256" key="1">
    <source>
        <dbReference type="ARBA" id="ARBA00001966"/>
    </source>
</evidence>
<evidence type="ECO:0000256" key="2">
    <source>
        <dbReference type="ARBA" id="ARBA00022691"/>
    </source>
</evidence>
<evidence type="ECO:0000313" key="7">
    <source>
        <dbReference type="EMBL" id="AXA35736.1"/>
    </source>
</evidence>
<keyword evidence="4" id="KW-0408">Iron</keyword>
<keyword evidence="2" id="KW-0949">S-adenosyl-L-methionine</keyword>
<dbReference type="PROSITE" id="PS51918">
    <property type="entry name" value="RADICAL_SAM"/>
    <property type="match status" value="1"/>
</dbReference>
<evidence type="ECO:0000259" key="6">
    <source>
        <dbReference type="PROSITE" id="PS51918"/>
    </source>
</evidence>
<evidence type="ECO:0000313" key="8">
    <source>
        <dbReference type="Proteomes" id="UP000262583"/>
    </source>
</evidence>